<keyword evidence="1" id="KW-1133">Transmembrane helix</keyword>
<dbReference type="PANTHER" id="PTHR36840">
    <property type="entry name" value="BLL5714 PROTEIN"/>
    <property type="match status" value="1"/>
</dbReference>
<keyword evidence="1" id="KW-0472">Membrane</keyword>
<keyword evidence="1" id="KW-0812">Transmembrane</keyword>
<feature type="transmembrane region" description="Helical" evidence="1">
    <location>
        <begin position="21"/>
        <end position="40"/>
    </location>
</feature>
<gene>
    <name evidence="2" type="ORF">Val02_74730</name>
</gene>
<reference evidence="2" key="1">
    <citation type="submission" date="2021-01" db="EMBL/GenBank/DDBJ databases">
        <title>Whole genome shotgun sequence of Virgisporangium aliadipatigenens NBRC 105644.</title>
        <authorList>
            <person name="Komaki H."/>
            <person name="Tamura T."/>
        </authorList>
    </citation>
    <scope>NUCLEOTIDE SEQUENCE</scope>
    <source>
        <strain evidence="2">NBRC 105644</strain>
    </source>
</reference>
<proteinExistence type="predicted"/>
<name>A0A8J3YU73_9ACTN</name>
<dbReference type="AlphaFoldDB" id="A0A8J3YU73"/>
<dbReference type="EMBL" id="BOPF01000037">
    <property type="protein sequence ID" value="GIJ50587.1"/>
    <property type="molecule type" value="Genomic_DNA"/>
</dbReference>
<dbReference type="Pfam" id="PF06772">
    <property type="entry name" value="LtrA"/>
    <property type="match status" value="1"/>
</dbReference>
<protein>
    <recommendedName>
        <fullName evidence="4">Low temperature requirement protein A</fullName>
    </recommendedName>
</protein>
<feature type="transmembrane region" description="Helical" evidence="1">
    <location>
        <begin position="52"/>
        <end position="74"/>
    </location>
</feature>
<evidence type="ECO:0000256" key="1">
    <source>
        <dbReference type="SAM" id="Phobius"/>
    </source>
</evidence>
<dbReference type="InterPro" id="IPR010640">
    <property type="entry name" value="Low_temperature_requirement_A"/>
</dbReference>
<comment type="caution">
    <text evidence="2">The sequence shown here is derived from an EMBL/GenBank/DDBJ whole genome shotgun (WGS) entry which is preliminary data.</text>
</comment>
<dbReference type="RefSeq" id="WP_203904011.1">
    <property type="nucleotide sequence ID" value="NZ_BOPF01000037.1"/>
</dbReference>
<evidence type="ECO:0000313" key="3">
    <source>
        <dbReference type="Proteomes" id="UP000619260"/>
    </source>
</evidence>
<evidence type="ECO:0000313" key="2">
    <source>
        <dbReference type="EMBL" id="GIJ50587.1"/>
    </source>
</evidence>
<evidence type="ECO:0008006" key="4">
    <source>
        <dbReference type="Google" id="ProtNLM"/>
    </source>
</evidence>
<accession>A0A8J3YU73</accession>
<sequence length="202" mass="21563">MRSAAAGPAMEPPQRAADDRAVGALELFFDLVFVYSMSQVTHLIEEHPSWTGFSHGLLALVAIWWAWVCYAWLTNTSAESGNPARTLIFLAMSAMLVASSSLVGAFGDEAMTFALALLTVRLLHVVLLIYSAGGDTRRRRTFLRLLPTLLSGPGLVVLAATQEPPLRECCGSVRCSWTSAARPCSAWAACTCGPATSSNATA</sequence>
<feature type="transmembrane region" description="Helical" evidence="1">
    <location>
        <begin position="86"/>
        <end position="106"/>
    </location>
</feature>
<feature type="transmembrane region" description="Helical" evidence="1">
    <location>
        <begin position="112"/>
        <end position="130"/>
    </location>
</feature>
<dbReference type="PANTHER" id="PTHR36840:SF1">
    <property type="entry name" value="BLL5714 PROTEIN"/>
    <property type="match status" value="1"/>
</dbReference>
<organism evidence="2 3">
    <name type="scientific">Virgisporangium aliadipatigenens</name>
    <dbReference type="NCBI Taxonomy" id="741659"/>
    <lineage>
        <taxon>Bacteria</taxon>
        <taxon>Bacillati</taxon>
        <taxon>Actinomycetota</taxon>
        <taxon>Actinomycetes</taxon>
        <taxon>Micromonosporales</taxon>
        <taxon>Micromonosporaceae</taxon>
        <taxon>Virgisporangium</taxon>
    </lineage>
</organism>
<keyword evidence="3" id="KW-1185">Reference proteome</keyword>
<dbReference type="Proteomes" id="UP000619260">
    <property type="component" value="Unassembled WGS sequence"/>
</dbReference>